<evidence type="ECO:0000313" key="1">
    <source>
        <dbReference type="EMBL" id="GJG34182.1"/>
    </source>
</evidence>
<evidence type="ECO:0000313" key="2">
    <source>
        <dbReference type="Proteomes" id="UP000887097"/>
    </source>
</evidence>
<sequence>MIKNKKYMKIIGLYGRGKCGKSETLGIFLRSLLHGINISDAEVKFGKDKDMCESVDRHGIVVDICPPGDTDDIVKANIQFVEQNPCDILFTVTRTKGRGRKALDNYAKSINAELVWIKKNYNDDLDAIGQKEANKRLAEKLFGMI</sequence>
<proteinExistence type="predicted"/>
<reference evidence="1" key="1">
    <citation type="submission" date="2021-08" db="EMBL/GenBank/DDBJ databases">
        <title>Prevotella lacticifex sp. nov., isolated from rumen of cow.</title>
        <authorList>
            <person name="Shinkai T."/>
            <person name="Ikeyama N."/>
            <person name="Kumagai M."/>
            <person name="Ohmori H."/>
            <person name="Sakamoto M."/>
            <person name="Ohkuma M."/>
            <person name="Mitsumori M."/>
        </authorList>
    </citation>
    <scope>NUCLEOTIDE SEQUENCE</scope>
    <source>
        <strain evidence="1">JCM 8259</strain>
    </source>
</reference>
<gene>
    <name evidence="1" type="ORF">PRMUPPPA20_22910</name>
</gene>
<dbReference type="AlphaFoldDB" id="A0AA37I480"/>
<organism evidence="1 2">
    <name type="scientific">Xylanibacter ruminicola</name>
    <name type="common">Prevotella ruminicola</name>
    <dbReference type="NCBI Taxonomy" id="839"/>
    <lineage>
        <taxon>Bacteria</taxon>
        <taxon>Pseudomonadati</taxon>
        <taxon>Bacteroidota</taxon>
        <taxon>Bacteroidia</taxon>
        <taxon>Bacteroidales</taxon>
        <taxon>Prevotellaceae</taxon>
        <taxon>Xylanibacter</taxon>
    </lineage>
</organism>
<protein>
    <submittedName>
        <fullName evidence="1">Uncharacterized protein</fullName>
    </submittedName>
</protein>
<dbReference type="Proteomes" id="UP000887097">
    <property type="component" value="Unassembled WGS sequence"/>
</dbReference>
<name>A0AA37I480_XYLRU</name>
<accession>A0AA37I480</accession>
<dbReference type="EMBL" id="BPTT01000001">
    <property type="protein sequence ID" value="GJG34182.1"/>
    <property type="molecule type" value="Genomic_DNA"/>
</dbReference>
<comment type="caution">
    <text evidence="1">The sequence shown here is derived from an EMBL/GenBank/DDBJ whole genome shotgun (WGS) entry which is preliminary data.</text>
</comment>